<name>A0A915CM36_9BILA</name>
<protein>
    <submittedName>
        <fullName evidence="3">Uncharacterized protein</fullName>
    </submittedName>
</protein>
<reference evidence="3" key="1">
    <citation type="submission" date="2022-11" db="UniProtKB">
        <authorList>
            <consortium name="WormBaseParasite"/>
        </authorList>
    </citation>
    <scope>IDENTIFICATION</scope>
</reference>
<feature type="region of interest" description="Disordered" evidence="1">
    <location>
        <begin position="9"/>
        <end position="41"/>
    </location>
</feature>
<evidence type="ECO:0000256" key="1">
    <source>
        <dbReference type="SAM" id="MobiDB-lite"/>
    </source>
</evidence>
<evidence type="ECO:0000313" key="3">
    <source>
        <dbReference type="WBParaSite" id="jg10086"/>
    </source>
</evidence>
<organism evidence="2 3">
    <name type="scientific">Ditylenchus dipsaci</name>
    <dbReference type="NCBI Taxonomy" id="166011"/>
    <lineage>
        <taxon>Eukaryota</taxon>
        <taxon>Metazoa</taxon>
        <taxon>Ecdysozoa</taxon>
        <taxon>Nematoda</taxon>
        <taxon>Chromadorea</taxon>
        <taxon>Rhabditida</taxon>
        <taxon>Tylenchina</taxon>
        <taxon>Tylenchomorpha</taxon>
        <taxon>Sphaerularioidea</taxon>
        <taxon>Anguinidae</taxon>
        <taxon>Anguininae</taxon>
        <taxon>Ditylenchus</taxon>
    </lineage>
</organism>
<feature type="compositionally biased region" description="Acidic residues" evidence="1">
    <location>
        <begin position="23"/>
        <end position="41"/>
    </location>
</feature>
<sequence>MWQFLTNLFSDPQQPAPVVQDEKIDEVEEEQMPPEEAEEDLEAAVANSFPVSCLTADGNTCLGIGQAIDGEDDEGEPSFPGDFTLGNIKEATFLKVVEWCKEHVGKPDPVVREDPQTFERIHFVYTPFESKFLDVSVPELQELLLAASFLDIRSSISMHARKGLCS</sequence>
<evidence type="ECO:0000313" key="2">
    <source>
        <dbReference type="Proteomes" id="UP000887574"/>
    </source>
</evidence>
<keyword evidence="2" id="KW-1185">Reference proteome</keyword>
<proteinExistence type="predicted"/>
<dbReference type="Gene3D" id="3.30.710.10">
    <property type="entry name" value="Potassium Channel Kv1.1, Chain A"/>
    <property type="match status" value="1"/>
</dbReference>
<dbReference type="WBParaSite" id="jg10086">
    <property type="protein sequence ID" value="jg10086"/>
    <property type="gene ID" value="jg10086"/>
</dbReference>
<dbReference type="InterPro" id="IPR011333">
    <property type="entry name" value="SKP1/BTB/POZ_sf"/>
</dbReference>
<accession>A0A915CM36</accession>
<dbReference type="AlphaFoldDB" id="A0A915CM36"/>
<dbReference type="Proteomes" id="UP000887574">
    <property type="component" value="Unplaced"/>
</dbReference>